<evidence type="ECO:0000313" key="1">
    <source>
        <dbReference type="EMBL" id="ERT12636.1"/>
    </source>
</evidence>
<evidence type="ECO:0000313" key="2">
    <source>
        <dbReference type="Proteomes" id="UP000017133"/>
    </source>
</evidence>
<dbReference type="EMBL" id="AXDT01000118">
    <property type="protein sequence ID" value="ERT12636.1"/>
    <property type="molecule type" value="Genomic_DNA"/>
</dbReference>
<dbReference type="PATRIC" id="fig|1389415.4.peg.2613"/>
<gene>
    <name evidence="1" type="ORF">O185_13110</name>
</gene>
<keyword evidence="2" id="KW-1185">Reference proteome</keyword>
<reference evidence="1 2" key="1">
    <citation type="submission" date="2013-10" db="EMBL/GenBank/DDBJ databases">
        <title>Whole Genome Shotgun Sequence of Photorhabdus temperata J3.</title>
        <authorList>
            <person name="Park G.-S."/>
            <person name="Hong S.-J."/>
            <person name="Shin J.-H."/>
        </authorList>
    </citation>
    <scope>NUCLEOTIDE SEQUENCE [LARGE SCALE GENOMIC DNA]</scope>
    <source>
        <strain evidence="1 2">J3</strain>
    </source>
</reference>
<dbReference type="AlphaFoldDB" id="U7R225"/>
<protein>
    <submittedName>
        <fullName evidence="1">Uncharacterized protein</fullName>
    </submittedName>
</protein>
<comment type="caution">
    <text evidence="1">The sequence shown here is derived from an EMBL/GenBank/DDBJ whole genome shotgun (WGS) entry which is preliminary data.</text>
</comment>
<organism evidence="1 2">
    <name type="scientific">Photorhabdus temperata J3</name>
    <dbReference type="NCBI Taxonomy" id="1389415"/>
    <lineage>
        <taxon>Bacteria</taxon>
        <taxon>Pseudomonadati</taxon>
        <taxon>Pseudomonadota</taxon>
        <taxon>Gammaproteobacteria</taxon>
        <taxon>Enterobacterales</taxon>
        <taxon>Morganellaceae</taxon>
        <taxon>Photorhabdus</taxon>
    </lineage>
</organism>
<name>U7R225_PHOTE</name>
<sequence length="54" mass="6490">MLVSNINIRFYTRIKPYKVLRLKRIRMNIPKVTIINGKDEWVEYPMGELILIAK</sequence>
<proteinExistence type="predicted"/>
<accession>U7R225</accession>
<dbReference type="Proteomes" id="UP000017133">
    <property type="component" value="Unassembled WGS sequence"/>
</dbReference>